<dbReference type="Proteomes" id="UP000887560">
    <property type="component" value="Unplaced"/>
</dbReference>
<dbReference type="AlphaFoldDB" id="A0A915NUK0"/>
<sequence length="167" mass="20043">MEGYEKYKHLEDDYVKLFFEQLDDNEWNNLYWKISENLLNENTEDNFQIKNILSNNLEENVKKFLFNYENKIEMFQNELQILNEENDEINKEERKIMANKHLNAIKTLIVDDNNEKSKLASNFVEIDDKNDPNNDKIYLTKGKMRKILGGLMFDELELYHPVLLKIG</sequence>
<accession>A0A915NUK0</accession>
<keyword evidence="2" id="KW-1185">Reference proteome</keyword>
<evidence type="ECO:0000313" key="3">
    <source>
        <dbReference type="WBParaSite" id="scf7180000420454.g5318"/>
    </source>
</evidence>
<evidence type="ECO:0000313" key="2">
    <source>
        <dbReference type="Proteomes" id="UP000887560"/>
    </source>
</evidence>
<dbReference type="WBParaSite" id="scf7180000420454.g5318">
    <property type="protein sequence ID" value="scf7180000420454.g5318"/>
    <property type="gene ID" value="scf7180000420454.g5318"/>
</dbReference>
<protein>
    <submittedName>
        <fullName evidence="3">Uncharacterized protein</fullName>
    </submittedName>
</protein>
<evidence type="ECO:0000256" key="1">
    <source>
        <dbReference type="SAM" id="Coils"/>
    </source>
</evidence>
<keyword evidence="1" id="KW-0175">Coiled coil</keyword>
<reference evidence="3" key="1">
    <citation type="submission" date="2022-11" db="UniProtKB">
        <authorList>
            <consortium name="WormBaseParasite"/>
        </authorList>
    </citation>
    <scope>IDENTIFICATION</scope>
</reference>
<proteinExistence type="predicted"/>
<feature type="coiled-coil region" evidence="1">
    <location>
        <begin position="65"/>
        <end position="102"/>
    </location>
</feature>
<name>A0A915NUK0_9BILA</name>
<organism evidence="2 3">
    <name type="scientific">Meloidogyne floridensis</name>
    <dbReference type="NCBI Taxonomy" id="298350"/>
    <lineage>
        <taxon>Eukaryota</taxon>
        <taxon>Metazoa</taxon>
        <taxon>Ecdysozoa</taxon>
        <taxon>Nematoda</taxon>
        <taxon>Chromadorea</taxon>
        <taxon>Rhabditida</taxon>
        <taxon>Tylenchina</taxon>
        <taxon>Tylenchomorpha</taxon>
        <taxon>Tylenchoidea</taxon>
        <taxon>Meloidogynidae</taxon>
        <taxon>Meloidogyninae</taxon>
        <taxon>Meloidogyne</taxon>
    </lineage>
</organism>